<dbReference type="NCBIfam" id="TIGR03426">
    <property type="entry name" value="shape_MreD"/>
    <property type="match status" value="1"/>
</dbReference>
<feature type="transmembrane region" description="Helical" evidence="8">
    <location>
        <begin position="9"/>
        <end position="29"/>
    </location>
</feature>
<feature type="transmembrane region" description="Helical" evidence="8">
    <location>
        <begin position="108"/>
        <end position="131"/>
    </location>
</feature>
<protein>
    <submittedName>
        <fullName evidence="10">Rod shape-determining protein MreD</fullName>
    </submittedName>
</protein>
<reference evidence="10 12" key="1">
    <citation type="submission" date="2015-06" db="EMBL/GenBank/DDBJ databases">
        <title>The Genome Sequence of Enterococcus durans 4EA1.</title>
        <authorList>
            <consortium name="The Broad Institute Genomics Platform"/>
            <consortium name="The Broad Institute Genome Sequencing Center for Infectious Disease"/>
            <person name="Earl A.M."/>
            <person name="Van Tyne D."/>
            <person name="Lebreton F."/>
            <person name="Saavedra J.T."/>
            <person name="Gilmore M.S."/>
            <person name="Manson Mcguire A."/>
            <person name="Clock S."/>
            <person name="Crupain M."/>
            <person name="Rangan U."/>
            <person name="Young S."/>
            <person name="Abouelleil A."/>
            <person name="Cao P."/>
            <person name="Chapman S.B."/>
            <person name="Griggs A."/>
            <person name="Priest M."/>
            <person name="Shea T."/>
            <person name="Wortman J."/>
            <person name="Nusbaum C."/>
            <person name="Birren B."/>
        </authorList>
    </citation>
    <scope>NUCLEOTIDE SEQUENCE [LARGE SCALE GENOMIC DNA]</scope>
    <source>
        <strain evidence="10 12">4EA1</strain>
    </source>
</reference>
<dbReference type="GO" id="GO:0005886">
    <property type="term" value="C:plasma membrane"/>
    <property type="evidence" value="ECO:0007669"/>
    <property type="project" value="UniProtKB-SubCell"/>
</dbReference>
<feature type="transmembrane region" description="Helical" evidence="8">
    <location>
        <begin position="73"/>
        <end position="96"/>
    </location>
</feature>
<reference evidence="9 11" key="2">
    <citation type="submission" date="2017-09" db="EMBL/GenBank/DDBJ databases">
        <title>FDA dAtabase for Regulatory Grade micrObial Sequences (FDA-ARGOS): Supporting development and validation of Infectious Disease Dx tests.</title>
        <authorList>
            <person name="Minogue T."/>
            <person name="Wolcott M."/>
            <person name="Wasieloski L."/>
            <person name="Aguilar W."/>
            <person name="Moore D."/>
            <person name="Tallon L.J."/>
            <person name="Sadzewicz L."/>
            <person name="Ott S."/>
            <person name="Zhao X."/>
            <person name="Nagaraj S."/>
            <person name="Vavikolanu K."/>
            <person name="Aluvathingal J."/>
            <person name="Nadendla S."/>
            <person name="Sichtig H."/>
        </authorList>
    </citation>
    <scope>NUCLEOTIDE SEQUENCE [LARGE SCALE GENOMIC DNA]</scope>
    <source>
        <strain evidence="9 11">FDAARGOS_396</strain>
    </source>
</reference>
<comment type="caution">
    <text evidence="10">The sequence shown here is derived from an EMBL/GenBank/DDBJ whole genome shotgun (WGS) entry which is preliminary data.</text>
</comment>
<feature type="transmembrane region" description="Helical" evidence="8">
    <location>
        <begin position="143"/>
        <end position="162"/>
    </location>
</feature>
<keyword evidence="5" id="KW-0133">Cell shape</keyword>
<evidence type="ECO:0000256" key="7">
    <source>
        <dbReference type="ARBA" id="ARBA00023136"/>
    </source>
</evidence>
<sequence length="169" mass="19654">MLKKETMKYYLPIVLFLLMLIDGHLTRMFVEWSKGDYMASAHFLILALLFCSQKFPKRYLLITTIIIGAIFDAYYIGVIGIYAVALPLMVFIMYGMSSAIHFNIFTEFFSTIIFVTSYELFTLAVQLIFKLVSVNNTYFITRYLGPTLLLNMIIFAIFVFPFKKLFSDE</sequence>
<dbReference type="OrthoDB" id="2148512at2"/>
<evidence type="ECO:0000256" key="5">
    <source>
        <dbReference type="ARBA" id="ARBA00022960"/>
    </source>
</evidence>
<comment type="similarity">
    <text evidence="2">Belongs to the MreD family.</text>
</comment>
<organism evidence="10 12">
    <name type="scientific">Enterococcus durans</name>
    <dbReference type="NCBI Taxonomy" id="53345"/>
    <lineage>
        <taxon>Bacteria</taxon>
        <taxon>Bacillati</taxon>
        <taxon>Bacillota</taxon>
        <taxon>Bacilli</taxon>
        <taxon>Lactobacillales</taxon>
        <taxon>Enterococcaceae</taxon>
        <taxon>Enterococcus</taxon>
    </lineage>
</organism>
<dbReference type="GO" id="GO:0008360">
    <property type="term" value="P:regulation of cell shape"/>
    <property type="evidence" value="ECO:0007669"/>
    <property type="project" value="UniProtKB-KW"/>
</dbReference>
<evidence type="ECO:0000313" key="10">
    <source>
        <dbReference type="EMBL" id="RCA09511.1"/>
    </source>
</evidence>
<evidence type="ECO:0000256" key="1">
    <source>
        <dbReference type="ARBA" id="ARBA00004651"/>
    </source>
</evidence>
<evidence type="ECO:0000313" key="11">
    <source>
        <dbReference type="Proteomes" id="UP000220669"/>
    </source>
</evidence>
<keyword evidence="4 8" id="KW-0812">Transmembrane</keyword>
<dbReference type="InterPro" id="IPR007227">
    <property type="entry name" value="Cell_shape_determining_MreD"/>
</dbReference>
<evidence type="ECO:0000256" key="4">
    <source>
        <dbReference type="ARBA" id="ARBA00022692"/>
    </source>
</evidence>
<evidence type="ECO:0000256" key="2">
    <source>
        <dbReference type="ARBA" id="ARBA00007776"/>
    </source>
</evidence>
<dbReference type="Pfam" id="PF04093">
    <property type="entry name" value="MreD"/>
    <property type="match status" value="1"/>
</dbReference>
<accession>A0A2A7SQF2</accession>
<keyword evidence="6 8" id="KW-1133">Transmembrane helix</keyword>
<evidence type="ECO:0000313" key="12">
    <source>
        <dbReference type="Proteomes" id="UP000252797"/>
    </source>
</evidence>
<dbReference type="STRING" id="53345.LIU_02250"/>
<feature type="transmembrane region" description="Helical" evidence="8">
    <location>
        <begin position="35"/>
        <end position="52"/>
    </location>
</feature>
<dbReference type="KEGG" id="edu:LIU_02250"/>
<proteinExistence type="inferred from homology"/>
<comment type="subcellular location">
    <subcellularLocation>
        <location evidence="1">Cell membrane</location>
        <topology evidence="1">Multi-pass membrane protein</topology>
    </subcellularLocation>
</comment>
<evidence type="ECO:0000256" key="6">
    <source>
        <dbReference type="ARBA" id="ARBA00022989"/>
    </source>
</evidence>
<name>A0A2A7SQF2_9ENTE</name>
<dbReference type="Proteomes" id="UP000252797">
    <property type="component" value="Unassembled WGS sequence"/>
</dbReference>
<keyword evidence="7 8" id="KW-0472">Membrane</keyword>
<evidence type="ECO:0000313" key="9">
    <source>
        <dbReference type="EMBL" id="PEH45934.1"/>
    </source>
</evidence>
<dbReference type="AlphaFoldDB" id="A0A2A7SQF2"/>
<keyword evidence="3" id="KW-1003">Cell membrane</keyword>
<dbReference type="EMBL" id="LEPB01000007">
    <property type="protein sequence ID" value="RCA09511.1"/>
    <property type="molecule type" value="Genomic_DNA"/>
</dbReference>
<dbReference type="RefSeq" id="WP_005875162.1">
    <property type="nucleotide sequence ID" value="NZ_CABGIQ010000012.1"/>
</dbReference>
<dbReference type="EMBL" id="PDEB01000004">
    <property type="protein sequence ID" value="PEH45934.1"/>
    <property type="molecule type" value="Genomic_DNA"/>
</dbReference>
<dbReference type="Proteomes" id="UP000220669">
    <property type="component" value="Unassembled WGS sequence"/>
</dbReference>
<dbReference type="GeneID" id="56742544"/>
<evidence type="ECO:0000256" key="3">
    <source>
        <dbReference type="ARBA" id="ARBA00022475"/>
    </source>
</evidence>
<gene>
    <name evidence="9" type="primary">mreD</name>
    <name evidence="9" type="ORF">CRM96_13520</name>
    <name evidence="10" type="ORF">EA71_02828</name>
</gene>
<evidence type="ECO:0000256" key="8">
    <source>
        <dbReference type="SAM" id="Phobius"/>
    </source>
</evidence>